<evidence type="ECO:0000259" key="2">
    <source>
        <dbReference type="PROSITE" id="PS50943"/>
    </source>
</evidence>
<dbReference type="InterPro" id="IPR052345">
    <property type="entry name" value="Rad_response_metalloprotease"/>
</dbReference>
<keyword evidence="4" id="KW-1185">Reference proteome</keyword>
<dbReference type="SMART" id="SM00530">
    <property type="entry name" value="HTH_XRE"/>
    <property type="match status" value="1"/>
</dbReference>
<dbReference type="PANTHER" id="PTHR43236">
    <property type="entry name" value="ANTITOXIN HIGA1"/>
    <property type="match status" value="1"/>
</dbReference>
<accession>A0ABW2KXW3</accession>
<reference evidence="4" key="1">
    <citation type="journal article" date="2019" name="Int. J. Syst. Evol. Microbiol.">
        <title>The Global Catalogue of Microorganisms (GCM) 10K type strain sequencing project: providing services to taxonomists for standard genome sequencing and annotation.</title>
        <authorList>
            <consortium name="The Broad Institute Genomics Platform"/>
            <consortium name="The Broad Institute Genome Sequencing Center for Infectious Disease"/>
            <person name="Wu L."/>
            <person name="Ma J."/>
        </authorList>
    </citation>
    <scope>NUCLEOTIDE SEQUENCE [LARGE SCALE GENOMIC DNA]</scope>
    <source>
        <strain evidence="4">CGMCC 1.16275</strain>
    </source>
</reference>
<dbReference type="Proteomes" id="UP001596456">
    <property type="component" value="Unassembled WGS sequence"/>
</dbReference>
<feature type="domain" description="HTH cro/C1-type" evidence="2">
    <location>
        <begin position="19"/>
        <end position="73"/>
    </location>
</feature>
<dbReference type="Pfam" id="PF06114">
    <property type="entry name" value="Peptidase_M78"/>
    <property type="match status" value="1"/>
</dbReference>
<dbReference type="SUPFAM" id="SSF47413">
    <property type="entry name" value="lambda repressor-like DNA-binding domains"/>
    <property type="match status" value="1"/>
</dbReference>
<dbReference type="InterPro" id="IPR010982">
    <property type="entry name" value="Lambda_DNA-bd_dom_sf"/>
</dbReference>
<dbReference type="EMBL" id="JBHTCM010000020">
    <property type="protein sequence ID" value="MFC7334812.1"/>
    <property type="molecule type" value="Genomic_DNA"/>
</dbReference>
<comment type="caution">
    <text evidence="3">The sequence shown here is derived from an EMBL/GenBank/DDBJ whole genome shotgun (WGS) entry which is preliminary data.</text>
</comment>
<gene>
    <name evidence="3" type="ORF">ACFQPS_16725</name>
</gene>
<evidence type="ECO:0000256" key="1">
    <source>
        <dbReference type="ARBA" id="ARBA00007227"/>
    </source>
</evidence>
<dbReference type="InterPro" id="IPR010359">
    <property type="entry name" value="IrrE_HExxH"/>
</dbReference>
<evidence type="ECO:0000313" key="3">
    <source>
        <dbReference type="EMBL" id="MFC7334812.1"/>
    </source>
</evidence>
<name>A0ABW2KXW3_9PROT</name>
<dbReference type="InterPro" id="IPR001387">
    <property type="entry name" value="Cro/C1-type_HTH"/>
</dbReference>
<protein>
    <submittedName>
        <fullName evidence="3">ImmA/IrrE family metallo-endopeptidase</fullName>
    </submittedName>
</protein>
<dbReference type="Gene3D" id="1.10.260.40">
    <property type="entry name" value="lambda repressor-like DNA-binding domains"/>
    <property type="match status" value="1"/>
</dbReference>
<dbReference type="RefSeq" id="WP_377360357.1">
    <property type="nucleotide sequence ID" value="NZ_JBHTCM010000020.1"/>
</dbReference>
<dbReference type="PROSITE" id="PS50943">
    <property type="entry name" value="HTH_CROC1"/>
    <property type="match status" value="1"/>
</dbReference>
<sequence length="369" mass="41079">MAKKLGFTPDYAVPPGRILEKILAAKGMSKTEFAERCGHSAKMVSEIIAGKAPILARTAYEFERVLGRPAAYWINLQALYDTRRGEQEERQRLEAAGAWADKFPVTKMVKLGIFPKPVDAVDKVRKLLDFFGTGSVEAWGSMFEAQEGQYAFRRSQKLKSEPFAVAAWLRWGERLAESIECAPFNASRFRDTLGQARAMTRIPPEKIQERLVPLCASAGVAVVFVPELPKTCASGATKWVGKEKAVILLSLRHKSDDHLWFTFFHEAAHILLHGKKDVFIDENGLEADAKEQEANQFATSTLVPRSAWTRFVGGGHFSERAIRAFADEIGIAPGIVVGQLQFNGLIPYSSRLNHLKVRFAWAESEGQAE</sequence>
<organism evidence="3 4">
    <name type="scientific">Rhodocista pekingensis</name>
    <dbReference type="NCBI Taxonomy" id="201185"/>
    <lineage>
        <taxon>Bacteria</taxon>
        <taxon>Pseudomonadati</taxon>
        <taxon>Pseudomonadota</taxon>
        <taxon>Alphaproteobacteria</taxon>
        <taxon>Rhodospirillales</taxon>
        <taxon>Azospirillaceae</taxon>
        <taxon>Rhodocista</taxon>
    </lineage>
</organism>
<dbReference type="Gene3D" id="1.10.10.2910">
    <property type="match status" value="1"/>
</dbReference>
<dbReference type="Pfam" id="PF01381">
    <property type="entry name" value="HTH_3"/>
    <property type="match status" value="1"/>
</dbReference>
<proteinExistence type="inferred from homology"/>
<dbReference type="CDD" id="cd00093">
    <property type="entry name" value="HTH_XRE"/>
    <property type="match status" value="1"/>
</dbReference>
<dbReference type="PANTHER" id="PTHR43236:SF1">
    <property type="entry name" value="BLL7220 PROTEIN"/>
    <property type="match status" value="1"/>
</dbReference>
<comment type="similarity">
    <text evidence="1">Belongs to the short-chain fatty acyl-CoA assimilation regulator (ScfR) family.</text>
</comment>
<evidence type="ECO:0000313" key="4">
    <source>
        <dbReference type="Proteomes" id="UP001596456"/>
    </source>
</evidence>